<dbReference type="Pfam" id="PF07435">
    <property type="entry name" value="YycH"/>
    <property type="match status" value="1"/>
</dbReference>
<dbReference type="Gene3D" id="3.30.310.160">
    <property type="entry name" value="YycH protein, domain 2"/>
    <property type="match status" value="1"/>
</dbReference>
<keyword evidence="1" id="KW-0472">Membrane</keyword>
<accession>A0A7H8QAP3</accession>
<evidence type="ECO:0000313" key="3">
    <source>
        <dbReference type="EMBL" id="QKX50323.1"/>
    </source>
</evidence>
<reference evidence="4" key="1">
    <citation type="submission" date="2020-06" db="EMBL/GenBank/DDBJ databases">
        <title>Isolation of Planomicrobium glaciei.</title>
        <authorList>
            <person name="Malisova L."/>
            <person name="Safrankova R."/>
            <person name="Jakubu V."/>
            <person name="Spanelova P."/>
        </authorList>
    </citation>
    <scope>NUCLEOTIDE SEQUENCE [LARGE SCALE GENOMIC DNA]</scope>
    <source>
        <strain evidence="4">NRL-ATB46093</strain>
    </source>
</reference>
<dbReference type="EMBL" id="CP051177">
    <property type="protein sequence ID" value="QKX50323.1"/>
    <property type="molecule type" value="Genomic_DNA"/>
</dbReference>
<protein>
    <submittedName>
        <fullName evidence="3">Transcriptional regulator</fullName>
    </submittedName>
</protein>
<evidence type="ECO:0000256" key="1">
    <source>
        <dbReference type="SAM" id="Phobius"/>
    </source>
</evidence>
<dbReference type="AlphaFoldDB" id="A0A7H8QAP3"/>
<sequence>MKYIEYVKSIALFLLIALSLFLTFIIWTFTPGFDRIETTPAIEVALGKTKTVEEVIQPSKVLYHYNDVVTGTTEKEQVDLLLEVMKQWQIRDVLSLAEEAPMNVLKSYMHEPNRAVLYFPGPVPFPVFDTIMEVSADSIPEASFDRLVIEWSETENTDFTLYFINTRTGRVLQANVSASELEQFQSRVVEPAFNYETFIANEDIGALPIYVPENALEMNTYRYLQEDIVSQKFVDGLFENPGRVQSTGDLANEEYSDESDALMSVDSSHKSINYVQPKAETQDPAIPSELLFETVDFINGHSGWTNDYRYFAMSPLNQQIEYRLYLDNMPVFSPTLSTELELVWGIDAEMEQVFRYKRPFYVLESWAETGAATLPSGKTALHAIAHLKEQDLKKITDILPGYELTLDDKDPARLLSLQPAWYFKSEGVWTRLTKEELGGGQVGLE</sequence>
<dbReference type="InterPro" id="IPR009996">
    <property type="entry name" value="YycH"/>
</dbReference>
<keyword evidence="1" id="KW-0812">Transmembrane</keyword>
<feature type="transmembrane region" description="Helical" evidence="1">
    <location>
        <begin position="12"/>
        <end position="30"/>
    </location>
</feature>
<keyword evidence="1" id="KW-1133">Transmembrane helix</keyword>
<name>A0A7H8QAP3_9BACL</name>
<feature type="domain" description="Regulatory protein YycH" evidence="2">
    <location>
        <begin position="5"/>
        <end position="432"/>
    </location>
</feature>
<evidence type="ECO:0000313" key="4">
    <source>
        <dbReference type="Proteomes" id="UP000509222"/>
    </source>
</evidence>
<dbReference type="InterPro" id="IPR042274">
    <property type="entry name" value="YycH/YycI_2"/>
</dbReference>
<organism evidence="3 4">
    <name type="scientific">Planococcus glaciei</name>
    <dbReference type="NCBI Taxonomy" id="459472"/>
    <lineage>
        <taxon>Bacteria</taxon>
        <taxon>Bacillati</taxon>
        <taxon>Bacillota</taxon>
        <taxon>Bacilli</taxon>
        <taxon>Bacillales</taxon>
        <taxon>Caryophanaceae</taxon>
        <taxon>Planococcus</taxon>
    </lineage>
</organism>
<gene>
    <name evidence="3" type="ORF">HF394_06785</name>
</gene>
<dbReference type="Gene3D" id="3.10.450.310">
    <property type="match status" value="1"/>
</dbReference>
<keyword evidence="4" id="KW-1185">Reference proteome</keyword>
<dbReference type="Proteomes" id="UP000509222">
    <property type="component" value="Chromosome"/>
</dbReference>
<proteinExistence type="predicted"/>
<dbReference type="CDD" id="cd15787">
    <property type="entry name" value="YycH_N"/>
    <property type="match status" value="1"/>
</dbReference>
<dbReference type="RefSeq" id="WP_176294340.1">
    <property type="nucleotide sequence ID" value="NZ_CP051177.1"/>
</dbReference>
<evidence type="ECO:0000259" key="2">
    <source>
        <dbReference type="Pfam" id="PF07435"/>
    </source>
</evidence>